<protein>
    <submittedName>
        <fullName evidence="3">Transcriptional regulator, XRE family</fullName>
    </submittedName>
</protein>
<sequence length="155" mass="18062">MGKLNWWLIMNEKRLFDLREYKDLSQIKLADYLGITQQTYSLWEKGTKIIPLKHLNNLSNFYEISMDYIVGLTDEKNNSGIIKLTELNKNEIGSRIKKIREDNNLTLRDLAKELNTTSSTISAYETGKTLILTAFAYQICIKYNVSLDWLCGKRK</sequence>
<dbReference type="EMBL" id="AJWZ01010799">
    <property type="protein sequence ID" value="EKC47425.1"/>
    <property type="molecule type" value="Genomic_DNA"/>
</dbReference>
<comment type="caution">
    <text evidence="3">The sequence shown here is derived from an EMBL/GenBank/DDBJ whole genome shotgun (WGS) entry which is preliminary data.</text>
</comment>
<proteinExistence type="predicted"/>
<dbReference type="Pfam" id="PF12844">
    <property type="entry name" value="HTH_19"/>
    <property type="match status" value="1"/>
</dbReference>
<gene>
    <name evidence="3" type="ORF">OBE_15720</name>
</gene>
<dbReference type="InterPro" id="IPR001387">
    <property type="entry name" value="Cro/C1-type_HTH"/>
</dbReference>
<dbReference type="PANTHER" id="PTHR46558">
    <property type="entry name" value="TRACRIPTIONAL REGULATORY PROTEIN-RELATED-RELATED"/>
    <property type="match status" value="1"/>
</dbReference>
<name>K1S102_9ZZZZ</name>
<dbReference type="Gene3D" id="1.10.260.40">
    <property type="entry name" value="lambda repressor-like DNA-binding domains"/>
    <property type="match status" value="2"/>
</dbReference>
<evidence type="ECO:0000259" key="2">
    <source>
        <dbReference type="PROSITE" id="PS50943"/>
    </source>
</evidence>
<dbReference type="AlphaFoldDB" id="K1S102"/>
<organism evidence="3">
    <name type="scientific">human gut metagenome</name>
    <dbReference type="NCBI Taxonomy" id="408170"/>
    <lineage>
        <taxon>unclassified sequences</taxon>
        <taxon>metagenomes</taxon>
        <taxon>organismal metagenomes</taxon>
    </lineage>
</organism>
<dbReference type="InterPro" id="IPR010982">
    <property type="entry name" value="Lambda_DNA-bd_dom_sf"/>
</dbReference>
<reference evidence="3" key="1">
    <citation type="journal article" date="2013" name="Environ. Microbiol.">
        <title>Microbiota from the distal guts of lean and obese adolescents exhibit partial functional redundancy besides clear differences in community structure.</title>
        <authorList>
            <person name="Ferrer M."/>
            <person name="Ruiz A."/>
            <person name="Lanza F."/>
            <person name="Haange S.B."/>
            <person name="Oberbach A."/>
            <person name="Till H."/>
            <person name="Bargiela R."/>
            <person name="Campoy C."/>
            <person name="Segura M.T."/>
            <person name="Richter M."/>
            <person name="von Bergen M."/>
            <person name="Seifert J."/>
            <person name="Suarez A."/>
        </authorList>
    </citation>
    <scope>NUCLEOTIDE SEQUENCE</scope>
</reference>
<feature type="domain" description="HTH cro/C1-type" evidence="2">
    <location>
        <begin position="18"/>
        <end position="69"/>
    </location>
</feature>
<dbReference type="CDD" id="cd00093">
    <property type="entry name" value="HTH_XRE"/>
    <property type="match status" value="2"/>
</dbReference>
<keyword evidence="1" id="KW-0238">DNA-binding</keyword>
<accession>K1S102</accession>
<dbReference type="PROSITE" id="PS50943">
    <property type="entry name" value="HTH_CROC1"/>
    <property type="match status" value="2"/>
</dbReference>
<dbReference type="GO" id="GO:0003677">
    <property type="term" value="F:DNA binding"/>
    <property type="evidence" value="ECO:0007669"/>
    <property type="project" value="UniProtKB-KW"/>
</dbReference>
<dbReference type="SMART" id="SM00530">
    <property type="entry name" value="HTH_XRE"/>
    <property type="match status" value="2"/>
</dbReference>
<dbReference type="SUPFAM" id="SSF47413">
    <property type="entry name" value="lambda repressor-like DNA-binding domains"/>
    <property type="match status" value="2"/>
</dbReference>
<dbReference type="Pfam" id="PF01381">
    <property type="entry name" value="HTH_3"/>
    <property type="match status" value="1"/>
</dbReference>
<feature type="domain" description="HTH cro/C1-type" evidence="2">
    <location>
        <begin position="96"/>
        <end position="150"/>
    </location>
</feature>
<dbReference type="PANTHER" id="PTHR46558:SF11">
    <property type="entry name" value="HTH-TYPE TRANSCRIPTIONAL REGULATOR XRE"/>
    <property type="match status" value="1"/>
</dbReference>
<evidence type="ECO:0000256" key="1">
    <source>
        <dbReference type="ARBA" id="ARBA00023125"/>
    </source>
</evidence>
<evidence type="ECO:0000313" key="3">
    <source>
        <dbReference type="EMBL" id="EKC47425.1"/>
    </source>
</evidence>